<comment type="caution">
    <text evidence="3">The sequence shown here is derived from an EMBL/GenBank/DDBJ whole genome shotgun (WGS) entry which is preliminary data.</text>
</comment>
<proteinExistence type="predicted"/>
<evidence type="ECO:0000313" key="3">
    <source>
        <dbReference type="EMBL" id="MCU6743778.1"/>
    </source>
</evidence>
<name>A0ABT2T0J7_9FIRM</name>
<feature type="domain" description="Recombinase zinc beta ribbon" evidence="2">
    <location>
        <begin position="49"/>
        <end position="108"/>
    </location>
</feature>
<organism evidence="3 4">
    <name type="scientific">Suilimivivens aceti</name>
    <dbReference type="NCBI Taxonomy" id="2981774"/>
    <lineage>
        <taxon>Bacteria</taxon>
        <taxon>Bacillati</taxon>
        <taxon>Bacillota</taxon>
        <taxon>Clostridia</taxon>
        <taxon>Lachnospirales</taxon>
        <taxon>Lachnospiraceae</taxon>
        <taxon>Suilimivivens</taxon>
    </lineage>
</organism>
<dbReference type="Pfam" id="PF13408">
    <property type="entry name" value="Zn_ribbon_recom"/>
    <property type="match status" value="1"/>
</dbReference>
<accession>A0ABT2T0J7</accession>
<dbReference type="Pfam" id="PF07508">
    <property type="entry name" value="Recombinase"/>
    <property type="match status" value="1"/>
</dbReference>
<evidence type="ECO:0000259" key="2">
    <source>
        <dbReference type="Pfam" id="PF13408"/>
    </source>
</evidence>
<protein>
    <submittedName>
        <fullName evidence="3">Recombinase family protein</fullName>
    </submittedName>
</protein>
<dbReference type="InterPro" id="IPR038109">
    <property type="entry name" value="DNA_bind_recomb_sf"/>
</dbReference>
<reference evidence="3 4" key="1">
    <citation type="journal article" date="2021" name="ISME Commun">
        <title>Automated analysis of genomic sequences facilitates high-throughput and comprehensive description of bacteria.</title>
        <authorList>
            <person name="Hitch T.C.A."/>
        </authorList>
    </citation>
    <scope>NUCLEOTIDE SEQUENCE [LARGE SCALE GENOMIC DNA]</scope>
    <source>
        <strain evidence="3 4">Sanger_18</strain>
    </source>
</reference>
<evidence type="ECO:0000313" key="4">
    <source>
        <dbReference type="Proteomes" id="UP001652432"/>
    </source>
</evidence>
<dbReference type="RefSeq" id="WP_262573701.1">
    <property type="nucleotide sequence ID" value="NZ_JAOQKJ010000003.1"/>
</dbReference>
<dbReference type="InterPro" id="IPR025827">
    <property type="entry name" value="Zn_ribbon_recom_dom"/>
</dbReference>
<dbReference type="EMBL" id="JAOQKJ010000003">
    <property type="protein sequence ID" value="MCU6743778.1"/>
    <property type="molecule type" value="Genomic_DNA"/>
</dbReference>
<evidence type="ECO:0000259" key="1">
    <source>
        <dbReference type="Pfam" id="PF07508"/>
    </source>
</evidence>
<sequence>MKQMQNAPEHWQIFENHHEAIIDQETFDIVQSIREGRRRLTPMGEMPVLSRMLFCADCGAKLYQVRHRGWEHDKEHFVCATYRKIKGGCSSHQIRNVVVEEVLLDEIRRIPAYAREHEDELVEMAMSKSATALNKSQREGKRELEQATTRISKLDTIIQKLYEDNIEGKYLTRDSLK</sequence>
<gene>
    <name evidence="3" type="ORF">OCV77_04555</name>
</gene>
<keyword evidence="4" id="KW-1185">Reference proteome</keyword>
<dbReference type="Gene3D" id="3.90.1750.20">
    <property type="entry name" value="Putative Large Serine Recombinase, Chain B, Domain 2"/>
    <property type="match status" value="1"/>
</dbReference>
<dbReference type="Proteomes" id="UP001652432">
    <property type="component" value="Unassembled WGS sequence"/>
</dbReference>
<feature type="domain" description="Recombinase" evidence="1">
    <location>
        <begin position="5"/>
        <end position="37"/>
    </location>
</feature>
<dbReference type="InterPro" id="IPR011109">
    <property type="entry name" value="DNA_bind_recombinase_dom"/>
</dbReference>